<accession>A0A1J8Q2M2</accession>
<reference evidence="2 3" key="1">
    <citation type="submission" date="2016-03" db="EMBL/GenBank/DDBJ databases">
        <title>Comparative genomics of the ectomycorrhizal sister species Rhizopogon vinicolor and Rhizopogon vesiculosus (Basidiomycota: Boletales) reveals a divergence of the mating type B locus.</title>
        <authorList>
            <person name="Mujic A.B."/>
            <person name="Kuo A."/>
            <person name="Tritt A."/>
            <person name="Lipzen A."/>
            <person name="Chen C."/>
            <person name="Johnson J."/>
            <person name="Sharma A."/>
            <person name="Barry K."/>
            <person name="Grigoriev I.V."/>
            <person name="Spatafora J.W."/>
        </authorList>
    </citation>
    <scope>NUCLEOTIDE SEQUENCE [LARGE SCALE GENOMIC DNA]</scope>
    <source>
        <strain evidence="2 3">AM-OR11-056</strain>
    </source>
</reference>
<proteinExistence type="predicted"/>
<name>A0A1J8Q2M2_9AGAM</name>
<comment type="caution">
    <text evidence="2">The sequence shown here is derived from an EMBL/GenBank/DDBJ whole genome shotgun (WGS) entry which is preliminary data.</text>
</comment>
<dbReference type="EMBL" id="LVVM01003193">
    <property type="protein sequence ID" value="OJA15325.1"/>
    <property type="molecule type" value="Genomic_DNA"/>
</dbReference>
<feature type="region of interest" description="Disordered" evidence="1">
    <location>
        <begin position="1"/>
        <end position="24"/>
    </location>
</feature>
<sequence>MKELESLSAADATQSSQQLRQLTP</sequence>
<dbReference type="Proteomes" id="UP000183567">
    <property type="component" value="Unassembled WGS sequence"/>
</dbReference>
<keyword evidence="3" id="KW-1185">Reference proteome</keyword>
<feature type="compositionally biased region" description="Polar residues" evidence="1">
    <location>
        <begin position="11"/>
        <end position="24"/>
    </location>
</feature>
<evidence type="ECO:0000256" key="1">
    <source>
        <dbReference type="SAM" id="MobiDB-lite"/>
    </source>
</evidence>
<dbReference type="AlphaFoldDB" id="A0A1J8Q2M2"/>
<gene>
    <name evidence="2" type="ORF">AZE42_11328</name>
</gene>
<organism evidence="2 3">
    <name type="scientific">Rhizopogon vesiculosus</name>
    <dbReference type="NCBI Taxonomy" id="180088"/>
    <lineage>
        <taxon>Eukaryota</taxon>
        <taxon>Fungi</taxon>
        <taxon>Dikarya</taxon>
        <taxon>Basidiomycota</taxon>
        <taxon>Agaricomycotina</taxon>
        <taxon>Agaricomycetes</taxon>
        <taxon>Agaricomycetidae</taxon>
        <taxon>Boletales</taxon>
        <taxon>Suillineae</taxon>
        <taxon>Rhizopogonaceae</taxon>
        <taxon>Rhizopogon</taxon>
    </lineage>
</organism>
<protein>
    <submittedName>
        <fullName evidence="2">Uncharacterized protein</fullName>
    </submittedName>
</protein>
<evidence type="ECO:0000313" key="2">
    <source>
        <dbReference type="EMBL" id="OJA15325.1"/>
    </source>
</evidence>
<evidence type="ECO:0000313" key="3">
    <source>
        <dbReference type="Proteomes" id="UP000183567"/>
    </source>
</evidence>